<feature type="region of interest" description="Disordered" evidence="4">
    <location>
        <begin position="45"/>
        <end position="64"/>
    </location>
</feature>
<keyword evidence="2" id="KW-0325">Glycoprotein</keyword>
<protein>
    <recommendedName>
        <fullName evidence="3">Carboxypeptidase</fullName>
        <ecNumber evidence="3">3.4.16.-</ecNumber>
    </recommendedName>
</protein>
<evidence type="ECO:0000256" key="4">
    <source>
        <dbReference type="SAM" id="MobiDB-lite"/>
    </source>
</evidence>
<gene>
    <name evidence="5" type="ORF">GOP47_0017533</name>
</gene>
<accession>A0A9D4UFT2</accession>
<dbReference type="Gene3D" id="3.40.50.1820">
    <property type="entry name" value="alpha/beta hydrolase"/>
    <property type="match status" value="2"/>
</dbReference>
<evidence type="ECO:0000256" key="1">
    <source>
        <dbReference type="ARBA" id="ARBA00009431"/>
    </source>
</evidence>
<evidence type="ECO:0000256" key="2">
    <source>
        <dbReference type="ARBA" id="ARBA00023180"/>
    </source>
</evidence>
<organism evidence="5 6">
    <name type="scientific">Adiantum capillus-veneris</name>
    <name type="common">Maidenhair fern</name>
    <dbReference type="NCBI Taxonomy" id="13818"/>
    <lineage>
        <taxon>Eukaryota</taxon>
        <taxon>Viridiplantae</taxon>
        <taxon>Streptophyta</taxon>
        <taxon>Embryophyta</taxon>
        <taxon>Tracheophyta</taxon>
        <taxon>Polypodiopsida</taxon>
        <taxon>Polypodiidae</taxon>
        <taxon>Polypodiales</taxon>
        <taxon>Pteridineae</taxon>
        <taxon>Pteridaceae</taxon>
        <taxon>Vittarioideae</taxon>
        <taxon>Adiantum</taxon>
    </lineage>
</organism>
<evidence type="ECO:0000313" key="5">
    <source>
        <dbReference type="EMBL" id="KAI5067005.1"/>
    </source>
</evidence>
<dbReference type="Pfam" id="PF00450">
    <property type="entry name" value="Peptidase_S10"/>
    <property type="match status" value="1"/>
</dbReference>
<dbReference type="PROSITE" id="PS00560">
    <property type="entry name" value="CARBOXYPEPT_SER_HIS"/>
    <property type="match status" value="1"/>
</dbReference>
<keyword evidence="3" id="KW-0645">Protease</keyword>
<comment type="caution">
    <text evidence="5">The sequence shown here is derived from an EMBL/GenBank/DDBJ whole genome shotgun (WGS) entry which is preliminary data.</text>
</comment>
<keyword evidence="3" id="KW-0121">Carboxypeptidase</keyword>
<dbReference type="PANTHER" id="PTHR11802">
    <property type="entry name" value="SERINE PROTEASE FAMILY S10 SERINE CARBOXYPEPTIDASE"/>
    <property type="match status" value="1"/>
</dbReference>
<dbReference type="PANTHER" id="PTHR11802:SF20">
    <property type="entry name" value="SERINE CARBOXYPEPTIDASE-LIKE 41-RELATED"/>
    <property type="match status" value="1"/>
</dbReference>
<feature type="compositionally biased region" description="Polar residues" evidence="4">
    <location>
        <begin position="51"/>
        <end position="60"/>
    </location>
</feature>
<dbReference type="SUPFAM" id="SSF53474">
    <property type="entry name" value="alpha/beta-Hydrolases"/>
    <property type="match status" value="1"/>
</dbReference>
<keyword evidence="6" id="KW-1185">Reference proteome</keyword>
<dbReference type="InterPro" id="IPR029058">
    <property type="entry name" value="AB_hydrolase_fold"/>
</dbReference>
<dbReference type="AlphaFoldDB" id="A0A9D4UFT2"/>
<dbReference type="PROSITE" id="PS00131">
    <property type="entry name" value="CARBOXYPEPT_SER_SER"/>
    <property type="match status" value="1"/>
</dbReference>
<dbReference type="OrthoDB" id="443318at2759"/>
<dbReference type="InterPro" id="IPR033124">
    <property type="entry name" value="Ser_caboxypep_his_AS"/>
</dbReference>
<keyword evidence="3" id="KW-0732">Signal</keyword>
<evidence type="ECO:0000313" key="6">
    <source>
        <dbReference type="Proteomes" id="UP000886520"/>
    </source>
</evidence>
<feature type="signal peptide" evidence="3">
    <location>
        <begin position="1"/>
        <end position="18"/>
    </location>
</feature>
<dbReference type="GO" id="GO:0004185">
    <property type="term" value="F:serine-type carboxypeptidase activity"/>
    <property type="evidence" value="ECO:0007669"/>
    <property type="project" value="UniProtKB-UniRule"/>
</dbReference>
<feature type="chain" id="PRO_5039754887" description="Carboxypeptidase" evidence="3">
    <location>
        <begin position="19"/>
        <end position="432"/>
    </location>
</feature>
<dbReference type="EMBL" id="JABFUD020000017">
    <property type="protein sequence ID" value="KAI5067005.1"/>
    <property type="molecule type" value="Genomic_DNA"/>
</dbReference>
<dbReference type="EC" id="3.4.16.-" evidence="3"/>
<reference evidence="5" key="1">
    <citation type="submission" date="2021-01" db="EMBL/GenBank/DDBJ databases">
        <title>Adiantum capillus-veneris genome.</title>
        <authorList>
            <person name="Fang Y."/>
            <person name="Liao Q."/>
        </authorList>
    </citation>
    <scope>NUCLEOTIDE SEQUENCE</scope>
    <source>
        <strain evidence="5">H3</strain>
        <tissue evidence="5">Leaf</tissue>
    </source>
</reference>
<evidence type="ECO:0000256" key="3">
    <source>
        <dbReference type="RuleBase" id="RU361156"/>
    </source>
</evidence>
<keyword evidence="3" id="KW-0378">Hydrolase</keyword>
<dbReference type="GO" id="GO:0006508">
    <property type="term" value="P:proteolysis"/>
    <property type="evidence" value="ECO:0007669"/>
    <property type="project" value="UniProtKB-KW"/>
</dbReference>
<name>A0A9D4UFT2_ADICA</name>
<dbReference type="PRINTS" id="PR00724">
    <property type="entry name" value="CRBOXYPTASEC"/>
</dbReference>
<dbReference type="InterPro" id="IPR018202">
    <property type="entry name" value="Ser_caboxypep_ser_AS"/>
</dbReference>
<sequence length="432" mass="47598">MNRGVWIQTLAIWAVVLGLWCGRFRVEVAAQVDFIVGGEEDLIEGGLPGQDPSQRPSSKAQAPDPLSKPLTLWLNGGPGCSSVGNGAFEELGPFRPRGDGRGLVENPSSWNKAQDALRFLLGWFKKFPKYRSLDFFLTGESYAGHYLPRLASLMLNYNQQIGHVFNLKGIAIGNPLLNLGRHSLASYMTLWSRGAVSDETFNALSKACTFADYNLSPSHNEPEACEKGIAAANVEVGNFINLDNLNLDVCYTGIAEEEIRLHKMVHNVSFGVDVCMDSEIAFYLNLPEVQAALHTAHLNHTWLSCSTQQTLNYSIPNQSLDMTSSLADILKQGVCLWIYSGDLDSIVPLTSTRTIINELAHKMRLTKVDAHRAWYYKGQVGGWTMSYGTLTYATVRGAGHMVPSMQPERSLALFQSFLAGTPLPKNKLKSPN</sequence>
<dbReference type="InterPro" id="IPR001563">
    <property type="entry name" value="Peptidase_S10"/>
</dbReference>
<proteinExistence type="inferred from homology"/>
<comment type="similarity">
    <text evidence="1 3">Belongs to the peptidase S10 family.</text>
</comment>
<dbReference type="Proteomes" id="UP000886520">
    <property type="component" value="Chromosome 17"/>
</dbReference>